<sequence>MASGQQYQVTLPGPAPWGFRLSGGKDFSSPLSISRYFLVPCAKPSPSGKASVPCANARKSLTNIAVLRTEGKVSPVTCPGRSGLYSMASGQQYQVTLPGPAPWGFRLSGGKDFSSPLSISRVTPGGRASMANIAPGDVVLRIGSRAAETLTHIEAQNIIKTNDGQLELTLVRGDGRARPMPATPAGPSAPTISAQPVRFQPASVPASDITPSAGLYNPTPTNGLYNPTPTLATSSVNKLYNSTAKPFIPGGGASSVAPAPTGSANGVSSIGSGDNSAFAPVQQASAPATQAPPMRIQRPTVYKPPPLQQPSAPSPPLRAGQPFSPKRVSPVQPGTTVQTGPSHLKVSSVSAPMTRISPTAPTRLSSLSTTSQPPSTGAPRSPTSPGMVHSQYNTPINMYAVENVTETLKGQQLLQEAQNRLNRVLPEEALLLEQYQCSLRHQLQPQPQPQLLPLSMHLHLYLLLQCPGAIKRAGEAGLGKPAAPIEIEAGGRKIVHAQYDTPLGMYSTGAVQDTLEGQLAGLVGGKPEVTAPQRKPSTDDTSSDDALLIFTGLLCRHLLPHSKPGTVDTSSAVYQMIQEESARKARMQPRVAPPPEPPTKPGASHAQSRSFRLLQMMTAEDEAEIDQQEAERERERQEQERLRYQEAVEQEAVASRQMERLELAEAQAALSQKDRSGPQELQAVTAKEMEKAVACQSCDGDISGPMLKVKDKLFHASCFNCAECGTNLRNSVYIMMEGNYYCEKDAIARAKPPPGYDVILLDPAGGKTGAPAAPTATTAPSGVGRPADQRRRVVRGDRQDRKAKPIVYAKMGAAGSRTPLCDSCNQIIRGPFVVAIGRCWMPDCFTCAHCKCNLIEMGFVEEEGQLYCSTHYKEFFAPLCGKCNEPIAEESIIANDLQFHKHCFLCAKCSCQLDPNGYHLWEGAQICDICFSKTMSTKCIGCDFPIEPGDRWLEALNCAWHTECFCCAVCQVELEGAAFYAKGKKPYCKFMPSRLLETVSMATVVIATKRDNFLCHSSMETTIR</sequence>
<evidence type="ECO:0000256" key="5">
    <source>
        <dbReference type="ARBA" id="ARBA00023038"/>
    </source>
</evidence>
<dbReference type="Gene3D" id="2.10.110.10">
    <property type="entry name" value="Cysteine Rich Protein"/>
    <property type="match status" value="4"/>
</dbReference>
<evidence type="ECO:0000256" key="4">
    <source>
        <dbReference type="ARBA" id="ARBA00022833"/>
    </source>
</evidence>
<dbReference type="SUPFAM" id="SSF50156">
    <property type="entry name" value="PDZ domain-like"/>
    <property type="match status" value="1"/>
</dbReference>
<dbReference type="STRING" id="7739.C3Z588"/>
<dbReference type="InterPro" id="IPR031847">
    <property type="entry name" value="PDLI1-4/Zasp-like_mid"/>
</dbReference>
<organism>
    <name type="scientific">Branchiostoma floridae</name>
    <name type="common">Florida lancelet</name>
    <name type="synonym">Amphioxus</name>
    <dbReference type="NCBI Taxonomy" id="7739"/>
    <lineage>
        <taxon>Eukaryota</taxon>
        <taxon>Metazoa</taxon>
        <taxon>Chordata</taxon>
        <taxon>Cephalochordata</taxon>
        <taxon>Leptocardii</taxon>
        <taxon>Amphioxiformes</taxon>
        <taxon>Branchiostomatidae</taxon>
        <taxon>Branchiostoma</taxon>
    </lineage>
</organism>
<dbReference type="FunFam" id="2.30.42.10:FF:000055">
    <property type="entry name" value="PDZ and LIM domain protein 3"/>
    <property type="match status" value="1"/>
</dbReference>
<evidence type="ECO:0008006" key="12">
    <source>
        <dbReference type="Google" id="ProtNLM"/>
    </source>
</evidence>
<evidence type="ECO:0000256" key="6">
    <source>
        <dbReference type="PROSITE-ProRule" id="PRU00125"/>
    </source>
</evidence>
<feature type="domain" description="LIM zinc-binding" evidence="9">
    <location>
        <begin position="819"/>
        <end position="878"/>
    </location>
</feature>
<keyword evidence="2" id="KW-0963">Cytoplasm</keyword>
<dbReference type="SMART" id="SM00228">
    <property type="entry name" value="PDZ"/>
    <property type="match status" value="1"/>
</dbReference>
<dbReference type="SUPFAM" id="SSF57716">
    <property type="entry name" value="Glucocorticoid receptor-like (DNA-binding domain)"/>
    <property type="match status" value="3"/>
</dbReference>
<comment type="subcellular location">
    <subcellularLocation>
        <location evidence="1">Cytoplasm</location>
        <location evidence="1">Myofibril</location>
        <location evidence="1">Sarcomere</location>
        <location evidence="1">Z line</location>
    </subcellularLocation>
</comment>
<dbReference type="CDD" id="cd09361">
    <property type="entry name" value="LIM1_Enigma_like"/>
    <property type="match status" value="1"/>
</dbReference>
<feature type="region of interest" description="Disordered" evidence="8">
    <location>
        <begin position="524"/>
        <end position="543"/>
    </location>
</feature>
<dbReference type="FunFam" id="2.10.110.10:FF:000069">
    <property type="entry name" value="Uncharacterized protein, isoform Z"/>
    <property type="match status" value="1"/>
</dbReference>
<dbReference type="PROSITE" id="PS00478">
    <property type="entry name" value="LIM_DOMAIN_1"/>
    <property type="match status" value="3"/>
</dbReference>
<dbReference type="CDD" id="cd09363">
    <property type="entry name" value="LIM3_Enigma_like"/>
    <property type="match status" value="1"/>
</dbReference>
<feature type="compositionally biased region" description="Low complexity" evidence="8">
    <location>
        <begin position="357"/>
        <end position="375"/>
    </location>
</feature>
<dbReference type="InterPro" id="IPR001781">
    <property type="entry name" value="Znf_LIM"/>
</dbReference>
<evidence type="ECO:0000256" key="3">
    <source>
        <dbReference type="ARBA" id="ARBA00022723"/>
    </source>
</evidence>
<feature type="domain" description="LIM zinc-binding" evidence="9">
    <location>
        <begin position="937"/>
        <end position="998"/>
    </location>
</feature>
<feature type="compositionally biased region" description="Low complexity" evidence="8">
    <location>
        <begin position="768"/>
        <end position="782"/>
    </location>
</feature>
<accession>C3Z588</accession>
<feature type="compositionally biased region" description="Polar residues" evidence="8">
    <location>
        <begin position="265"/>
        <end position="275"/>
    </location>
</feature>
<keyword evidence="3 6" id="KW-0479">Metal-binding</keyword>
<dbReference type="SMART" id="SM00735">
    <property type="entry name" value="ZM"/>
    <property type="match status" value="2"/>
</dbReference>
<name>C3Z588_BRAFL</name>
<dbReference type="Pfam" id="PF00595">
    <property type="entry name" value="PDZ"/>
    <property type="match status" value="1"/>
</dbReference>
<feature type="compositionally biased region" description="Polar residues" evidence="8">
    <location>
        <begin position="332"/>
        <end position="351"/>
    </location>
</feature>
<feature type="compositionally biased region" description="Polar residues" evidence="8">
    <location>
        <begin position="218"/>
        <end position="229"/>
    </location>
</feature>
<feature type="compositionally biased region" description="Pro residues" evidence="8">
    <location>
        <begin position="302"/>
        <end position="316"/>
    </location>
</feature>
<evidence type="ECO:0000259" key="9">
    <source>
        <dbReference type="PROSITE" id="PS50023"/>
    </source>
</evidence>
<dbReference type="FunFam" id="2.10.110.10:FF:000060">
    <property type="entry name" value="Uncharacterized protein, isoform Z"/>
    <property type="match status" value="1"/>
</dbReference>
<feature type="region of interest" description="Disordered" evidence="8">
    <location>
        <begin position="203"/>
        <end position="229"/>
    </location>
</feature>
<dbReference type="InterPro" id="IPR036034">
    <property type="entry name" value="PDZ_sf"/>
</dbReference>
<dbReference type="PANTHER" id="PTHR24214">
    <property type="entry name" value="PDZ AND LIM DOMAIN PROTEIN ZASP"/>
    <property type="match status" value="1"/>
</dbReference>
<feature type="compositionally biased region" description="Low complexity" evidence="8">
    <location>
        <begin position="279"/>
        <end position="293"/>
    </location>
</feature>
<keyword evidence="4 6" id="KW-0862">Zinc</keyword>
<dbReference type="FunCoup" id="C3Z588">
    <property type="interactions" value="500"/>
</dbReference>
<proteinExistence type="predicted"/>
<feature type="compositionally biased region" description="Pro residues" evidence="8">
    <location>
        <begin position="591"/>
        <end position="600"/>
    </location>
</feature>
<dbReference type="AlphaFoldDB" id="C3Z588"/>
<feature type="region of interest" description="Disordered" evidence="8">
    <location>
        <begin position="265"/>
        <end position="387"/>
    </location>
</feature>
<feature type="region of interest" description="Disordered" evidence="8">
    <location>
        <begin position="768"/>
        <end position="796"/>
    </location>
</feature>
<reference evidence="11" key="1">
    <citation type="journal article" date="2008" name="Nature">
        <title>The amphioxus genome and the evolution of the chordate karyotype.</title>
        <authorList>
            <consortium name="US DOE Joint Genome Institute (JGI-PGF)"/>
            <person name="Putnam N.H."/>
            <person name="Butts T."/>
            <person name="Ferrier D.E.K."/>
            <person name="Furlong R.F."/>
            <person name="Hellsten U."/>
            <person name="Kawashima T."/>
            <person name="Robinson-Rechavi M."/>
            <person name="Shoguchi E."/>
            <person name="Terry A."/>
            <person name="Yu J.-K."/>
            <person name="Benito-Gutierrez E.L."/>
            <person name="Dubchak I."/>
            <person name="Garcia-Fernandez J."/>
            <person name="Gibson-Brown J.J."/>
            <person name="Grigoriev I.V."/>
            <person name="Horton A.C."/>
            <person name="de Jong P.J."/>
            <person name="Jurka J."/>
            <person name="Kapitonov V.V."/>
            <person name="Kohara Y."/>
            <person name="Kuroki Y."/>
            <person name="Lindquist E."/>
            <person name="Lucas S."/>
            <person name="Osoegawa K."/>
            <person name="Pennacchio L.A."/>
            <person name="Salamov A.A."/>
            <person name="Satou Y."/>
            <person name="Sauka-Spengler T."/>
            <person name="Schmutz J."/>
            <person name="Shin-I T."/>
            <person name="Toyoda A."/>
            <person name="Bronner-Fraser M."/>
            <person name="Fujiyama A."/>
            <person name="Holland L.Z."/>
            <person name="Holland P.W.H."/>
            <person name="Satoh N."/>
            <person name="Rokhsar D.S."/>
        </authorList>
    </citation>
    <scope>NUCLEOTIDE SEQUENCE [LARGE SCALE GENOMIC DNA]</scope>
    <source>
        <strain evidence="11">S238N-H82</strain>
        <tissue evidence="11">Testes</tissue>
    </source>
</reference>
<feature type="compositionally biased region" description="Basic and acidic residues" evidence="8">
    <location>
        <begin position="787"/>
        <end position="796"/>
    </location>
</feature>
<evidence type="ECO:0000259" key="10">
    <source>
        <dbReference type="PROSITE" id="PS50106"/>
    </source>
</evidence>
<evidence type="ECO:0000313" key="11">
    <source>
        <dbReference type="EMBL" id="EEN52001.1"/>
    </source>
</evidence>
<evidence type="ECO:0000256" key="7">
    <source>
        <dbReference type="SAM" id="Coils"/>
    </source>
</evidence>
<dbReference type="FunFam" id="2.30.42.10:FF:000486">
    <property type="match status" value="1"/>
</dbReference>
<feature type="domain" description="LIM zinc-binding" evidence="9">
    <location>
        <begin position="693"/>
        <end position="752"/>
    </location>
</feature>
<evidence type="ECO:0000256" key="2">
    <source>
        <dbReference type="ARBA" id="ARBA00022490"/>
    </source>
</evidence>
<dbReference type="InterPro" id="IPR006643">
    <property type="entry name" value="Zasp-like_motif"/>
</dbReference>
<dbReference type="InParanoid" id="C3Z588"/>
<dbReference type="GO" id="GO:0046872">
    <property type="term" value="F:metal ion binding"/>
    <property type="evidence" value="ECO:0007669"/>
    <property type="project" value="UniProtKB-KW"/>
</dbReference>
<dbReference type="PANTHER" id="PTHR24214:SF38">
    <property type="entry name" value="PDZ AND LIM DOMAIN PROTEIN ZASP-RELATED"/>
    <property type="match status" value="1"/>
</dbReference>
<dbReference type="CDD" id="cd08368">
    <property type="entry name" value="LIM"/>
    <property type="match status" value="1"/>
</dbReference>
<dbReference type="Pfam" id="PF15936">
    <property type="entry name" value="DUF4749"/>
    <property type="match status" value="1"/>
</dbReference>
<gene>
    <name evidence="11" type="ORF">BRAFLDRAFT_123730</name>
</gene>
<dbReference type="FunFam" id="2.10.110.10:FF:000020">
    <property type="entry name" value="PDZ and LIM domain protein 5"/>
    <property type="match status" value="1"/>
</dbReference>
<dbReference type="EMBL" id="GG666583">
    <property type="protein sequence ID" value="EEN52001.1"/>
    <property type="molecule type" value="Genomic_DNA"/>
</dbReference>
<keyword evidence="7" id="KW-0175">Coiled coil</keyword>
<dbReference type="eggNOG" id="KOG1703">
    <property type="taxonomic scope" value="Eukaryota"/>
</dbReference>
<dbReference type="SMART" id="SM00132">
    <property type="entry name" value="LIM"/>
    <property type="match status" value="4"/>
</dbReference>
<dbReference type="Pfam" id="PF00412">
    <property type="entry name" value="LIM"/>
    <property type="match status" value="4"/>
</dbReference>
<dbReference type="CDD" id="cd06753">
    <property type="entry name" value="PDZ_PDLIM-like"/>
    <property type="match status" value="1"/>
</dbReference>
<keyword evidence="5 6" id="KW-0440">LIM domain</keyword>
<dbReference type="InterPro" id="IPR001478">
    <property type="entry name" value="PDZ"/>
</dbReference>
<dbReference type="GO" id="GO:0030018">
    <property type="term" value="C:Z disc"/>
    <property type="evidence" value="ECO:0007669"/>
    <property type="project" value="UniProtKB-SubCell"/>
</dbReference>
<protein>
    <recommendedName>
        <fullName evidence="12">PDZ and LIM domain protein Zasp</fullName>
    </recommendedName>
</protein>
<feature type="coiled-coil region" evidence="7">
    <location>
        <begin position="616"/>
        <end position="664"/>
    </location>
</feature>
<evidence type="ECO:0000256" key="8">
    <source>
        <dbReference type="SAM" id="MobiDB-lite"/>
    </source>
</evidence>
<feature type="region of interest" description="Disordered" evidence="8">
    <location>
        <begin position="581"/>
        <end position="608"/>
    </location>
</feature>
<feature type="domain" description="PDZ" evidence="10">
    <location>
        <begin position="99"/>
        <end position="174"/>
    </location>
</feature>
<dbReference type="Gene3D" id="2.30.42.10">
    <property type="match status" value="2"/>
</dbReference>
<evidence type="ECO:0000256" key="1">
    <source>
        <dbReference type="ARBA" id="ARBA00004216"/>
    </source>
</evidence>
<dbReference type="InterPro" id="IPR050604">
    <property type="entry name" value="PDZ-LIM_domain"/>
</dbReference>
<dbReference type="PROSITE" id="PS50106">
    <property type="entry name" value="PDZ"/>
    <property type="match status" value="1"/>
</dbReference>
<dbReference type="PROSITE" id="PS50023">
    <property type="entry name" value="LIM_DOMAIN_2"/>
    <property type="match status" value="3"/>
</dbReference>